<keyword evidence="3" id="KW-0233">DNA recombination</keyword>
<keyword evidence="7" id="KW-1185">Reference proteome</keyword>
<evidence type="ECO:0000256" key="1">
    <source>
        <dbReference type="ARBA" id="ARBA00022908"/>
    </source>
</evidence>
<gene>
    <name evidence="6" type="ORF">ORV05_08005</name>
</gene>
<feature type="domain" description="Resolvase/invertase-type recombinase catalytic" evidence="5">
    <location>
        <begin position="48"/>
        <end position="106"/>
    </location>
</feature>
<protein>
    <submittedName>
        <fullName evidence="6">Recombinase family protein</fullName>
    </submittedName>
</protein>
<dbReference type="RefSeq" id="WP_268757803.1">
    <property type="nucleotide sequence ID" value="NZ_CP113836.1"/>
</dbReference>
<dbReference type="InterPro" id="IPR006118">
    <property type="entry name" value="Recombinase_CS"/>
</dbReference>
<dbReference type="PROSITE" id="PS51736">
    <property type="entry name" value="RECOMBINASES_3"/>
    <property type="match status" value="1"/>
</dbReference>
<dbReference type="Proteomes" id="UP001163203">
    <property type="component" value="Chromosome"/>
</dbReference>
<proteinExistence type="predicted"/>
<accession>A0ABY7B6Z0</accession>
<dbReference type="Pfam" id="PF00239">
    <property type="entry name" value="Resolvase"/>
    <property type="match status" value="1"/>
</dbReference>
<keyword evidence="1" id="KW-0229">DNA integration</keyword>
<reference evidence="6" key="1">
    <citation type="submission" date="2022-11" db="EMBL/GenBank/DDBJ databases">
        <authorList>
            <person name="Mo P."/>
        </authorList>
    </citation>
    <scope>NUCLEOTIDE SEQUENCE</scope>
    <source>
        <strain evidence="6">HUAS 11-8</strain>
    </source>
</reference>
<dbReference type="InterPro" id="IPR006119">
    <property type="entry name" value="Resolv_N"/>
</dbReference>
<dbReference type="PROSITE" id="PS00397">
    <property type="entry name" value="RECOMBINASES_1"/>
    <property type="match status" value="1"/>
</dbReference>
<keyword evidence="2" id="KW-0238">DNA-binding</keyword>
<dbReference type="SUPFAM" id="SSF53041">
    <property type="entry name" value="Resolvase-like"/>
    <property type="match status" value="1"/>
</dbReference>
<dbReference type="Gene3D" id="3.40.50.1390">
    <property type="entry name" value="Resolvase, N-terminal catalytic domain"/>
    <property type="match status" value="1"/>
</dbReference>
<evidence type="ECO:0000313" key="7">
    <source>
        <dbReference type="Proteomes" id="UP001163203"/>
    </source>
</evidence>
<evidence type="ECO:0000256" key="2">
    <source>
        <dbReference type="ARBA" id="ARBA00023125"/>
    </source>
</evidence>
<evidence type="ECO:0000256" key="3">
    <source>
        <dbReference type="ARBA" id="ARBA00023172"/>
    </source>
</evidence>
<dbReference type="InterPro" id="IPR036162">
    <property type="entry name" value="Resolvase-like_N_sf"/>
</dbReference>
<name>A0ABY7B6Z0_9PSEU</name>
<evidence type="ECO:0000256" key="4">
    <source>
        <dbReference type="PROSITE-ProRule" id="PRU10137"/>
    </source>
</evidence>
<organism evidence="6 7">
    <name type="scientific">Amycolatopsis cynarae</name>
    <dbReference type="NCBI Taxonomy" id="2995223"/>
    <lineage>
        <taxon>Bacteria</taxon>
        <taxon>Bacillati</taxon>
        <taxon>Actinomycetota</taxon>
        <taxon>Actinomycetes</taxon>
        <taxon>Pseudonocardiales</taxon>
        <taxon>Pseudonocardiaceae</taxon>
        <taxon>Amycolatopsis</taxon>
    </lineage>
</organism>
<evidence type="ECO:0000259" key="5">
    <source>
        <dbReference type="PROSITE" id="PS51736"/>
    </source>
</evidence>
<dbReference type="EMBL" id="CP113836">
    <property type="protein sequence ID" value="WAL67709.1"/>
    <property type="molecule type" value="Genomic_DNA"/>
</dbReference>
<sequence length="106" mass="11589">MIARPRTIDPPIVPEVCSTSCVPKVGYGDDFRYVWIKGVNDRRLASGLELGYARVSTTKQSLVRQLATLGEAGIPDERLYMDKTTGATVDRPGLAVLQSAKIRHCA</sequence>
<evidence type="ECO:0000313" key="6">
    <source>
        <dbReference type="EMBL" id="WAL67709.1"/>
    </source>
</evidence>
<feature type="active site" description="O-(5'-phospho-DNA)-serine intermediate" evidence="4">
    <location>
        <position position="56"/>
    </location>
</feature>